<proteinExistence type="predicted"/>
<dbReference type="Proteomes" id="UP000094342">
    <property type="component" value="Unassembled WGS sequence"/>
</dbReference>
<gene>
    <name evidence="1" type="ORF">A8M32_22940</name>
</gene>
<comment type="caution">
    <text evidence="1">The sequence shown here is derived from an EMBL/GenBank/DDBJ whole genome shotgun (WGS) entry which is preliminary data.</text>
</comment>
<dbReference type="EMBL" id="LYBW01000062">
    <property type="protein sequence ID" value="ODR89295.1"/>
    <property type="molecule type" value="Genomic_DNA"/>
</dbReference>
<dbReference type="AlphaFoldDB" id="A0A1E3V745"/>
<evidence type="ECO:0000313" key="2">
    <source>
        <dbReference type="Proteomes" id="UP000094342"/>
    </source>
</evidence>
<keyword evidence="2" id="KW-1185">Reference proteome</keyword>
<evidence type="ECO:0000313" key="1">
    <source>
        <dbReference type="EMBL" id="ODR89295.1"/>
    </source>
</evidence>
<sequence length="75" mass="8538">MVFSGMLKPPFYRAIGALRPRHTHFIMAVPFFPVPPLRNKMVDVLFPRETPTMDTEKKKAEPSPAFFEFAIPCSG</sequence>
<name>A0A1E3V745_9HYPH</name>
<dbReference type="STRING" id="1752398.A8M32_22940"/>
<accession>A0A1E3V745</accession>
<protein>
    <submittedName>
        <fullName evidence="1">Uncharacterized protein</fullName>
    </submittedName>
</protein>
<organism evidence="1 2">
    <name type="scientific">Sinorhizobium alkalisoli</name>
    <dbReference type="NCBI Taxonomy" id="1752398"/>
    <lineage>
        <taxon>Bacteria</taxon>
        <taxon>Pseudomonadati</taxon>
        <taxon>Pseudomonadota</taxon>
        <taxon>Alphaproteobacteria</taxon>
        <taxon>Hyphomicrobiales</taxon>
        <taxon>Rhizobiaceae</taxon>
        <taxon>Sinorhizobium/Ensifer group</taxon>
        <taxon>Sinorhizobium</taxon>
    </lineage>
</organism>
<reference evidence="2" key="1">
    <citation type="submission" date="2016-05" db="EMBL/GenBank/DDBJ databases">
        <authorList>
            <person name="Li Y."/>
        </authorList>
    </citation>
    <scope>NUCLEOTIDE SEQUENCE [LARGE SCALE GENOMIC DNA]</scope>
    <source>
        <strain evidence="2">YIC4027</strain>
    </source>
</reference>